<dbReference type="PANTHER" id="PTHR21137">
    <property type="entry name" value="ODORANT RECEPTOR"/>
    <property type="match status" value="1"/>
</dbReference>
<sequence>MAQKLKNRREVYLKGYEESQCFLLRLGGMYVKNDKYKWLNKIYVTFYLGTFVMLIVFIGPYNFYVSIPIGETFTFFIVLHFWIVMIGYTGTSVMYHINGDSIDRALYMIGEGFYTYQGSKEEPEAKLIVEKNKKFLEKLTNFMIPNAIFVGLFVTCATPIVELVNLGGAIPEGSVLNPYLPLPIFWTWDQFTIHGYILSYLAVVLATIFIVLQLLALSLGYSSFMVSYITQFELLNLSIRNMESRATHYYLNLNPPIPRRGMSKFSDPLFQAAMRHCLKQNIQHHQALLRWMKEAQNFLGWALLTTFLATSILLATTGYLFLEANDSIFKLLTLIEVQVLELVHSYLFCWWGENLATESSKIPTSLYGVPWYQCDLKFRKMFHIMLSNCLDPLIPRDKVLKLKASLETYGSMISTSYTYFNVIRSAN</sequence>
<dbReference type="InterPro" id="IPR004117">
    <property type="entry name" value="7tm6_olfct_rcpt"/>
</dbReference>
<evidence type="ECO:0000256" key="1">
    <source>
        <dbReference type="ARBA" id="ARBA00004651"/>
    </source>
</evidence>
<dbReference type="GO" id="GO:0007165">
    <property type="term" value="P:signal transduction"/>
    <property type="evidence" value="ECO:0007669"/>
    <property type="project" value="UniProtKB-KW"/>
</dbReference>
<dbReference type="PANTHER" id="PTHR21137:SF35">
    <property type="entry name" value="ODORANT RECEPTOR 19A-RELATED"/>
    <property type="match status" value="1"/>
</dbReference>
<feature type="transmembrane region" description="Helical" evidence="10">
    <location>
        <begin position="42"/>
        <end position="61"/>
    </location>
</feature>
<evidence type="ECO:0000256" key="9">
    <source>
        <dbReference type="ARBA" id="ARBA00023224"/>
    </source>
</evidence>
<dbReference type="GO" id="GO:0005886">
    <property type="term" value="C:plasma membrane"/>
    <property type="evidence" value="ECO:0007669"/>
    <property type="project" value="UniProtKB-SubCell"/>
</dbReference>
<keyword evidence="7 10" id="KW-0472">Membrane</keyword>
<proteinExistence type="evidence at transcript level"/>
<name>A0A385H625_9HEMI</name>
<dbReference type="AlphaFoldDB" id="A0A385H625"/>
<evidence type="ECO:0000256" key="2">
    <source>
        <dbReference type="ARBA" id="ARBA00022475"/>
    </source>
</evidence>
<evidence type="ECO:0000256" key="4">
    <source>
        <dbReference type="ARBA" id="ARBA00022692"/>
    </source>
</evidence>
<protein>
    <recommendedName>
        <fullName evidence="10">Odorant receptor</fullName>
    </recommendedName>
</protein>
<feature type="transmembrane region" description="Helical" evidence="10">
    <location>
        <begin position="298"/>
        <end position="322"/>
    </location>
</feature>
<keyword evidence="9 10" id="KW-0807">Transducer</keyword>
<evidence type="ECO:0000256" key="3">
    <source>
        <dbReference type="ARBA" id="ARBA00022606"/>
    </source>
</evidence>
<dbReference type="EMBL" id="MG204671">
    <property type="protein sequence ID" value="AXX83037.1"/>
    <property type="molecule type" value="mRNA"/>
</dbReference>
<comment type="subcellular location">
    <subcellularLocation>
        <location evidence="1 10">Cell membrane</location>
        <topology evidence="1 10">Multi-pass membrane protein</topology>
    </subcellularLocation>
</comment>
<feature type="transmembrane region" description="Helical" evidence="10">
    <location>
        <begin position="197"/>
        <end position="221"/>
    </location>
</feature>
<gene>
    <name evidence="11" type="primary">OR36</name>
</gene>
<keyword evidence="4 10" id="KW-0812">Transmembrane</keyword>
<evidence type="ECO:0000313" key="11">
    <source>
        <dbReference type="EMBL" id="AXX83037.1"/>
    </source>
</evidence>
<keyword evidence="3 10" id="KW-0716">Sensory transduction</keyword>
<comment type="similarity">
    <text evidence="10">Belongs to the insect chemoreceptor superfamily. Heteromeric odorant receptor channel (TC 1.A.69) family.</text>
</comment>
<evidence type="ECO:0000256" key="7">
    <source>
        <dbReference type="ARBA" id="ARBA00023136"/>
    </source>
</evidence>
<accession>A0A385H625</accession>
<organism evidence="11">
    <name type="scientific">Yemma signatus</name>
    <dbReference type="NCBI Taxonomy" id="300820"/>
    <lineage>
        <taxon>Eukaryota</taxon>
        <taxon>Metazoa</taxon>
        <taxon>Ecdysozoa</taxon>
        <taxon>Arthropoda</taxon>
        <taxon>Hexapoda</taxon>
        <taxon>Insecta</taxon>
        <taxon>Pterygota</taxon>
        <taxon>Neoptera</taxon>
        <taxon>Paraneoptera</taxon>
        <taxon>Hemiptera</taxon>
        <taxon>Heteroptera</taxon>
        <taxon>Panheteroptera</taxon>
        <taxon>Pentatomomorpha</taxon>
        <taxon>Lygaeoidea</taxon>
        <taxon>Berytidae</taxon>
        <taxon>Yemma</taxon>
    </lineage>
</organism>
<keyword evidence="8 10" id="KW-0675">Receptor</keyword>
<keyword evidence="5 10" id="KW-0552">Olfaction</keyword>
<evidence type="ECO:0000256" key="10">
    <source>
        <dbReference type="RuleBase" id="RU351113"/>
    </source>
</evidence>
<evidence type="ECO:0000256" key="5">
    <source>
        <dbReference type="ARBA" id="ARBA00022725"/>
    </source>
</evidence>
<feature type="transmembrane region" description="Helical" evidence="10">
    <location>
        <begin position="73"/>
        <end position="97"/>
    </location>
</feature>
<dbReference type="GO" id="GO:0004984">
    <property type="term" value="F:olfactory receptor activity"/>
    <property type="evidence" value="ECO:0007669"/>
    <property type="project" value="InterPro"/>
</dbReference>
<feature type="transmembrane region" description="Helical" evidence="10">
    <location>
        <begin position="142"/>
        <end position="161"/>
    </location>
</feature>
<comment type="caution">
    <text evidence="10">Lacks conserved residue(s) required for the propagation of feature annotation.</text>
</comment>
<keyword evidence="2" id="KW-1003">Cell membrane</keyword>
<evidence type="ECO:0000256" key="8">
    <source>
        <dbReference type="ARBA" id="ARBA00023170"/>
    </source>
</evidence>
<reference evidence="11" key="1">
    <citation type="submission" date="2017-10" db="EMBL/GenBank/DDBJ databases">
        <authorList>
            <person name="Banno H."/>
            <person name="Chua N.-H."/>
        </authorList>
    </citation>
    <scope>NUCLEOTIDE SEQUENCE</scope>
</reference>
<dbReference type="GO" id="GO:0005549">
    <property type="term" value="F:odorant binding"/>
    <property type="evidence" value="ECO:0007669"/>
    <property type="project" value="InterPro"/>
</dbReference>
<evidence type="ECO:0000256" key="6">
    <source>
        <dbReference type="ARBA" id="ARBA00022989"/>
    </source>
</evidence>
<keyword evidence="6 10" id="KW-1133">Transmembrane helix</keyword>
<dbReference type="Pfam" id="PF02949">
    <property type="entry name" value="7tm_6"/>
    <property type="match status" value="1"/>
</dbReference>